<feature type="repeat" description="TPR" evidence="3">
    <location>
        <begin position="149"/>
        <end position="182"/>
    </location>
</feature>
<sequence>MTRRTRLSGTSRLPTLVLLLGSLWLAGCASQPQGLGGGEREASPADAYTQLGVAYLERNNLQRAMGALDRALSIAPNDPEALQAMAMVYHRQGERALADEAFQRALSEDRNFTRGRNNYAAFLYDQGRIREACEQLELASDDAQYPARSQLFANLGQCQRELGDLAAARSSLERAQNIDPRDPRSYYARAELEYAAGNHDLAQQQINSFIRLAGARPEALRLARQIAEARGDPASAAFYSEQLDGRPGTP</sequence>
<reference evidence="5" key="1">
    <citation type="journal article" date="2019" name="Int. J. Syst. Evol. Microbiol.">
        <title>The Global Catalogue of Microorganisms (GCM) 10K type strain sequencing project: providing services to taxonomists for standard genome sequencing and annotation.</title>
        <authorList>
            <consortium name="The Broad Institute Genomics Platform"/>
            <consortium name="The Broad Institute Genome Sequencing Center for Infectious Disease"/>
            <person name="Wu L."/>
            <person name="Ma J."/>
        </authorList>
    </citation>
    <scope>NUCLEOTIDE SEQUENCE [LARGE SCALE GENOMIC DNA]</scope>
    <source>
        <strain evidence="5">KCTC 52660</strain>
    </source>
</reference>
<dbReference type="Pfam" id="PF13432">
    <property type="entry name" value="TPR_16"/>
    <property type="match status" value="1"/>
</dbReference>
<proteinExistence type="predicted"/>
<keyword evidence="5" id="KW-1185">Reference proteome</keyword>
<organism evidence="4 5">
    <name type="scientific">Halomonas tibetensis</name>
    <dbReference type="NCBI Taxonomy" id="2259590"/>
    <lineage>
        <taxon>Bacteria</taxon>
        <taxon>Pseudomonadati</taxon>
        <taxon>Pseudomonadota</taxon>
        <taxon>Gammaproteobacteria</taxon>
        <taxon>Oceanospirillales</taxon>
        <taxon>Halomonadaceae</taxon>
        <taxon>Halomonas</taxon>
    </lineage>
</organism>
<evidence type="ECO:0000256" key="1">
    <source>
        <dbReference type="ARBA" id="ARBA00022737"/>
    </source>
</evidence>
<keyword evidence="2 3" id="KW-0802">TPR repeat</keyword>
<dbReference type="PROSITE" id="PS51257">
    <property type="entry name" value="PROKAR_LIPOPROTEIN"/>
    <property type="match status" value="1"/>
</dbReference>
<dbReference type="Gene3D" id="1.25.40.10">
    <property type="entry name" value="Tetratricopeptide repeat domain"/>
    <property type="match status" value="1"/>
</dbReference>
<evidence type="ECO:0000313" key="5">
    <source>
        <dbReference type="Proteomes" id="UP001595386"/>
    </source>
</evidence>
<dbReference type="SUPFAM" id="SSF48452">
    <property type="entry name" value="TPR-like"/>
    <property type="match status" value="1"/>
</dbReference>
<name>A0ABV7B3J6_9GAMM</name>
<dbReference type="PANTHER" id="PTHR45586:SF1">
    <property type="entry name" value="LIPOPOLYSACCHARIDE ASSEMBLY PROTEIN B"/>
    <property type="match status" value="1"/>
</dbReference>
<feature type="repeat" description="TPR" evidence="3">
    <location>
        <begin position="79"/>
        <end position="112"/>
    </location>
</feature>
<evidence type="ECO:0000256" key="2">
    <source>
        <dbReference type="ARBA" id="ARBA00022803"/>
    </source>
</evidence>
<accession>A0ABV7B3J6</accession>
<evidence type="ECO:0000256" key="3">
    <source>
        <dbReference type="PROSITE-ProRule" id="PRU00339"/>
    </source>
</evidence>
<protein>
    <submittedName>
        <fullName evidence="4">Type IV pilus biogenesis/stability protein PilW</fullName>
    </submittedName>
</protein>
<dbReference type="Pfam" id="PF13428">
    <property type="entry name" value="TPR_14"/>
    <property type="match status" value="1"/>
</dbReference>
<dbReference type="RefSeq" id="WP_379754720.1">
    <property type="nucleotide sequence ID" value="NZ_JBHRSQ010000007.1"/>
</dbReference>
<gene>
    <name evidence="4" type="primary">pilW</name>
    <name evidence="4" type="ORF">ACFODV_03460</name>
</gene>
<dbReference type="NCBIfam" id="TIGR02521">
    <property type="entry name" value="type_IV_pilW"/>
    <property type="match status" value="1"/>
</dbReference>
<dbReference type="Proteomes" id="UP001595386">
    <property type="component" value="Unassembled WGS sequence"/>
</dbReference>
<comment type="caution">
    <text evidence="4">The sequence shown here is derived from an EMBL/GenBank/DDBJ whole genome shotgun (WGS) entry which is preliminary data.</text>
</comment>
<dbReference type="InterPro" id="IPR013360">
    <property type="entry name" value="Pilus_4_PilW"/>
</dbReference>
<dbReference type="InterPro" id="IPR051012">
    <property type="entry name" value="CellSynth/LPSAsmb/PSIAsmb"/>
</dbReference>
<evidence type="ECO:0000313" key="4">
    <source>
        <dbReference type="EMBL" id="MFC2991089.1"/>
    </source>
</evidence>
<dbReference type="PROSITE" id="PS50293">
    <property type="entry name" value="TPR_REGION"/>
    <property type="match status" value="1"/>
</dbReference>
<keyword evidence="1" id="KW-0677">Repeat</keyword>
<dbReference type="EMBL" id="JBHRSQ010000007">
    <property type="protein sequence ID" value="MFC2991089.1"/>
    <property type="molecule type" value="Genomic_DNA"/>
</dbReference>
<dbReference type="SMART" id="SM00028">
    <property type="entry name" value="TPR"/>
    <property type="match status" value="4"/>
</dbReference>
<dbReference type="PROSITE" id="PS50005">
    <property type="entry name" value="TPR"/>
    <property type="match status" value="3"/>
</dbReference>
<dbReference type="PANTHER" id="PTHR45586">
    <property type="entry name" value="TPR REPEAT-CONTAINING PROTEIN PA4667"/>
    <property type="match status" value="1"/>
</dbReference>
<feature type="repeat" description="TPR" evidence="3">
    <location>
        <begin position="45"/>
        <end position="78"/>
    </location>
</feature>
<dbReference type="InterPro" id="IPR019734">
    <property type="entry name" value="TPR_rpt"/>
</dbReference>
<dbReference type="InterPro" id="IPR011990">
    <property type="entry name" value="TPR-like_helical_dom_sf"/>
</dbReference>